<organism evidence="1 2">
    <name type="scientific">Lepraria neglecta</name>
    <dbReference type="NCBI Taxonomy" id="209136"/>
    <lineage>
        <taxon>Eukaryota</taxon>
        <taxon>Fungi</taxon>
        <taxon>Dikarya</taxon>
        <taxon>Ascomycota</taxon>
        <taxon>Pezizomycotina</taxon>
        <taxon>Lecanoromycetes</taxon>
        <taxon>OSLEUM clade</taxon>
        <taxon>Lecanoromycetidae</taxon>
        <taxon>Lecanorales</taxon>
        <taxon>Lecanorineae</taxon>
        <taxon>Stereocaulaceae</taxon>
        <taxon>Lepraria</taxon>
    </lineage>
</organism>
<name>A0AAE0DM41_9LECA</name>
<gene>
    <name evidence="1" type="ORF">OEA41_002265</name>
</gene>
<sequence>MEEGRGLFAFAKLKGPDNFKTWWRNMQFALADALLLKYVDGTYPRPGLAPDGSSEVVKAESLRDQNSWDAQDGRASARLGYMCSQDVQQFLDIETSSSRTSAQTLEFLKEKFTPSGLAAKWAAFSKLSSISYKGSITNMSAEFKTVWTEMTDLNVELKDVILLTLLNNLGPEWNRIKSNQTTRLQHKISSVARYPFGTAEVIARPLSKFAEAPCCKSSWMIGRARGALKDGMCKSCINFRTMCTAP</sequence>
<protein>
    <recommendedName>
        <fullName evidence="3">Retrotransposon Copia-like N-terminal domain-containing protein</fullName>
    </recommendedName>
</protein>
<comment type="caution">
    <text evidence="1">The sequence shown here is derived from an EMBL/GenBank/DDBJ whole genome shotgun (WGS) entry which is preliminary data.</text>
</comment>
<dbReference type="Pfam" id="PF14223">
    <property type="entry name" value="Retrotran_gag_2"/>
    <property type="match status" value="1"/>
</dbReference>
<keyword evidence="2" id="KW-1185">Reference proteome</keyword>
<accession>A0AAE0DM41</accession>
<dbReference type="EMBL" id="JASNWA010000006">
    <property type="protein sequence ID" value="KAK3175019.1"/>
    <property type="molecule type" value="Genomic_DNA"/>
</dbReference>
<proteinExistence type="predicted"/>
<dbReference type="AlphaFoldDB" id="A0AAE0DM41"/>
<reference evidence="1" key="1">
    <citation type="submission" date="2022-11" db="EMBL/GenBank/DDBJ databases">
        <title>Chromosomal genome sequence assembly and mating type (MAT) locus characterization of the leprose asexual lichenized fungus Lepraria neglecta (Nyl.) Erichsen.</title>
        <authorList>
            <person name="Allen J.L."/>
            <person name="Pfeffer B."/>
        </authorList>
    </citation>
    <scope>NUCLEOTIDE SEQUENCE</scope>
    <source>
        <strain evidence="1">Allen 5258</strain>
    </source>
</reference>
<evidence type="ECO:0000313" key="1">
    <source>
        <dbReference type="EMBL" id="KAK3175019.1"/>
    </source>
</evidence>
<evidence type="ECO:0000313" key="2">
    <source>
        <dbReference type="Proteomes" id="UP001276659"/>
    </source>
</evidence>
<dbReference type="Proteomes" id="UP001276659">
    <property type="component" value="Unassembled WGS sequence"/>
</dbReference>
<evidence type="ECO:0008006" key="3">
    <source>
        <dbReference type="Google" id="ProtNLM"/>
    </source>
</evidence>